<dbReference type="Pfam" id="PF07019">
    <property type="entry name" value="EMC6"/>
    <property type="match status" value="1"/>
</dbReference>
<keyword evidence="4 9" id="KW-0812">Transmembrane</keyword>
<evidence type="ECO:0000256" key="1">
    <source>
        <dbReference type="ARBA" id="ARBA00004477"/>
    </source>
</evidence>
<dbReference type="PANTHER" id="PTHR20994">
    <property type="entry name" value="ER MEMBRANE PROTEIN COMPLEX SUBUNIT 6"/>
    <property type="match status" value="1"/>
</dbReference>
<dbReference type="InterPro" id="IPR029008">
    <property type="entry name" value="EMC6-like"/>
</dbReference>
<keyword evidence="6 9" id="KW-1133">Transmembrane helix</keyword>
<evidence type="ECO:0000256" key="8">
    <source>
        <dbReference type="SAM" id="MobiDB-lite"/>
    </source>
</evidence>
<feature type="transmembrane region" description="Helical" evidence="9">
    <location>
        <begin position="71"/>
        <end position="91"/>
    </location>
</feature>
<sequence length="129" mass="13793">MVAKPAAKAAPGPSADAGKKGKVKQKEDDGEFLVMPALAANSKSLGHARVLAGAVAGCVAGLLRCEGLSGVLLFLTVTLLHSAMIYAKMGFNVTRYFQKTQDIFVRDCTHGLLPFILIWTLVYDMAHIF</sequence>
<feature type="region of interest" description="Disordered" evidence="8">
    <location>
        <begin position="1"/>
        <end position="24"/>
    </location>
</feature>
<dbReference type="Proteomes" id="UP001189429">
    <property type="component" value="Unassembled WGS sequence"/>
</dbReference>
<proteinExistence type="inferred from homology"/>
<keyword evidence="11" id="KW-1185">Reference proteome</keyword>
<evidence type="ECO:0000256" key="4">
    <source>
        <dbReference type="ARBA" id="ARBA00022692"/>
    </source>
</evidence>
<name>A0ABN9ULC4_9DINO</name>
<comment type="similarity">
    <text evidence="2">Belongs to the EMC6 family.</text>
</comment>
<comment type="subcellular location">
    <subcellularLocation>
        <location evidence="1">Endoplasmic reticulum membrane</location>
        <topology evidence="1">Multi-pass membrane protein</topology>
    </subcellularLocation>
</comment>
<evidence type="ECO:0000256" key="6">
    <source>
        <dbReference type="ARBA" id="ARBA00022989"/>
    </source>
</evidence>
<evidence type="ECO:0000256" key="2">
    <source>
        <dbReference type="ARBA" id="ARBA00009436"/>
    </source>
</evidence>
<evidence type="ECO:0000313" key="10">
    <source>
        <dbReference type="EMBL" id="CAK0860674.1"/>
    </source>
</evidence>
<dbReference type="InterPro" id="IPR008504">
    <property type="entry name" value="Emc6"/>
</dbReference>
<dbReference type="EMBL" id="CAUYUJ010016001">
    <property type="protein sequence ID" value="CAK0860674.1"/>
    <property type="molecule type" value="Genomic_DNA"/>
</dbReference>
<evidence type="ECO:0000256" key="5">
    <source>
        <dbReference type="ARBA" id="ARBA00022824"/>
    </source>
</evidence>
<evidence type="ECO:0000256" key="3">
    <source>
        <dbReference type="ARBA" id="ARBA00020827"/>
    </source>
</evidence>
<gene>
    <name evidence="10" type="ORF">PCOR1329_LOCUS49570</name>
</gene>
<evidence type="ECO:0000313" key="11">
    <source>
        <dbReference type="Proteomes" id="UP001189429"/>
    </source>
</evidence>
<keyword evidence="7 9" id="KW-0472">Membrane</keyword>
<reference evidence="10" key="1">
    <citation type="submission" date="2023-10" db="EMBL/GenBank/DDBJ databases">
        <authorList>
            <person name="Chen Y."/>
            <person name="Shah S."/>
            <person name="Dougan E. K."/>
            <person name="Thang M."/>
            <person name="Chan C."/>
        </authorList>
    </citation>
    <scope>NUCLEOTIDE SEQUENCE [LARGE SCALE GENOMIC DNA]</scope>
</reference>
<evidence type="ECO:0000256" key="9">
    <source>
        <dbReference type="SAM" id="Phobius"/>
    </source>
</evidence>
<keyword evidence="5" id="KW-0256">Endoplasmic reticulum</keyword>
<feature type="compositionally biased region" description="Low complexity" evidence="8">
    <location>
        <begin position="1"/>
        <end position="16"/>
    </location>
</feature>
<protein>
    <recommendedName>
        <fullName evidence="3">ER membrane protein complex subunit 6</fullName>
    </recommendedName>
</protein>
<feature type="transmembrane region" description="Helical" evidence="9">
    <location>
        <begin position="103"/>
        <end position="123"/>
    </location>
</feature>
<organism evidence="10 11">
    <name type="scientific">Prorocentrum cordatum</name>
    <dbReference type="NCBI Taxonomy" id="2364126"/>
    <lineage>
        <taxon>Eukaryota</taxon>
        <taxon>Sar</taxon>
        <taxon>Alveolata</taxon>
        <taxon>Dinophyceae</taxon>
        <taxon>Prorocentrales</taxon>
        <taxon>Prorocentraceae</taxon>
        <taxon>Prorocentrum</taxon>
    </lineage>
</organism>
<dbReference type="PANTHER" id="PTHR20994:SF0">
    <property type="entry name" value="ER MEMBRANE PROTEIN COMPLEX SUBUNIT 6"/>
    <property type="match status" value="1"/>
</dbReference>
<comment type="caution">
    <text evidence="10">The sequence shown here is derived from an EMBL/GenBank/DDBJ whole genome shotgun (WGS) entry which is preliminary data.</text>
</comment>
<evidence type="ECO:0000256" key="7">
    <source>
        <dbReference type="ARBA" id="ARBA00023136"/>
    </source>
</evidence>
<accession>A0ABN9ULC4</accession>